<comment type="caution">
    <text evidence="2">The sequence shown here is derived from an EMBL/GenBank/DDBJ whole genome shotgun (WGS) entry which is preliminary data.</text>
</comment>
<keyword evidence="1" id="KW-1133">Transmembrane helix</keyword>
<evidence type="ECO:0000313" key="3">
    <source>
        <dbReference type="Proteomes" id="UP000630923"/>
    </source>
</evidence>
<evidence type="ECO:0000313" key="2">
    <source>
        <dbReference type="EMBL" id="GHF24285.1"/>
    </source>
</evidence>
<gene>
    <name evidence="2" type="ORF">GCM10017044_18630</name>
</gene>
<feature type="transmembrane region" description="Helical" evidence="1">
    <location>
        <begin position="20"/>
        <end position="45"/>
    </location>
</feature>
<sequence>MNTFKALVKREYLDGKNGYLYVPVILALLMLGITTIAVLGSGHILEINGVMVDGQEAGKYNLAEMIEHVKSSKEAEDLPAAVAILYWGLGILVWVAFPFVVFFSLLGSLYEERRDRSILFWKSMPTSDVQEVLAKLFMSVIGVFFIYLGVTIVLEIALALILGLTVLVQGGNMLDMWPVSYMVQGWIHAIPHYFLLALWALPIFSWLMIVSAYAPRMTFMYAVLPPVVLIILEEMLFGTARIAHWIGTHILGWLDGVDWRHFEGDVDGPKELFSRIHEMPLWDMVVMSVTDLSFWSGVVLSGLFIYGAIELRKRAI</sequence>
<dbReference type="Proteomes" id="UP000630923">
    <property type="component" value="Unassembled WGS sequence"/>
</dbReference>
<dbReference type="EMBL" id="BNCI01000002">
    <property type="protein sequence ID" value="GHF24285.1"/>
    <property type="molecule type" value="Genomic_DNA"/>
</dbReference>
<reference evidence="2" key="1">
    <citation type="journal article" date="2014" name="Int. J. Syst. Evol. Microbiol.">
        <title>Complete genome sequence of Corynebacterium casei LMG S-19264T (=DSM 44701T), isolated from a smear-ripened cheese.</title>
        <authorList>
            <consortium name="US DOE Joint Genome Institute (JGI-PGF)"/>
            <person name="Walter F."/>
            <person name="Albersmeier A."/>
            <person name="Kalinowski J."/>
            <person name="Ruckert C."/>
        </authorList>
    </citation>
    <scope>NUCLEOTIDE SEQUENCE</scope>
    <source>
        <strain evidence="2">KCTC 42590</strain>
    </source>
</reference>
<dbReference type="AlphaFoldDB" id="A0A919AUK2"/>
<organism evidence="2 3">
    <name type="scientific">Kordiimonas sediminis</name>
    <dbReference type="NCBI Taxonomy" id="1735581"/>
    <lineage>
        <taxon>Bacteria</taxon>
        <taxon>Pseudomonadati</taxon>
        <taxon>Pseudomonadota</taxon>
        <taxon>Alphaproteobacteria</taxon>
        <taxon>Kordiimonadales</taxon>
        <taxon>Kordiimonadaceae</taxon>
        <taxon>Kordiimonas</taxon>
    </lineage>
</organism>
<keyword evidence="1" id="KW-0812">Transmembrane</keyword>
<feature type="transmembrane region" description="Helical" evidence="1">
    <location>
        <begin position="219"/>
        <end position="243"/>
    </location>
</feature>
<evidence type="ECO:0000256" key="1">
    <source>
        <dbReference type="SAM" id="Phobius"/>
    </source>
</evidence>
<feature type="transmembrane region" description="Helical" evidence="1">
    <location>
        <begin position="84"/>
        <end position="111"/>
    </location>
</feature>
<accession>A0A919AUK2</accession>
<protein>
    <submittedName>
        <fullName evidence="2">Uncharacterized protein</fullName>
    </submittedName>
</protein>
<feature type="transmembrane region" description="Helical" evidence="1">
    <location>
        <begin position="292"/>
        <end position="309"/>
    </location>
</feature>
<keyword evidence="3" id="KW-1185">Reference proteome</keyword>
<name>A0A919AUK2_9PROT</name>
<reference evidence="2" key="2">
    <citation type="submission" date="2020-09" db="EMBL/GenBank/DDBJ databases">
        <authorList>
            <person name="Sun Q."/>
            <person name="Kim S."/>
        </authorList>
    </citation>
    <scope>NUCLEOTIDE SEQUENCE</scope>
    <source>
        <strain evidence="2">KCTC 42590</strain>
    </source>
</reference>
<keyword evidence="1" id="KW-0472">Membrane</keyword>
<dbReference type="RefSeq" id="WP_191252258.1">
    <property type="nucleotide sequence ID" value="NZ_BNCI01000002.1"/>
</dbReference>
<feature type="transmembrane region" description="Helical" evidence="1">
    <location>
        <begin position="132"/>
        <end position="165"/>
    </location>
</feature>
<feature type="transmembrane region" description="Helical" evidence="1">
    <location>
        <begin position="185"/>
        <end position="207"/>
    </location>
</feature>
<proteinExistence type="predicted"/>